<dbReference type="eggNOG" id="ENOG502S4E5">
    <property type="taxonomic scope" value="Eukaryota"/>
</dbReference>
<dbReference type="PANTHER" id="PTHR10250">
    <property type="entry name" value="MICROSOMAL GLUTATHIONE S-TRANSFERASE"/>
    <property type="match status" value="1"/>
</dbReference>
<dbReference type="Proteomes" id="UP000012174">
    <property type="component" value="Unassembled WGS sequence"/>
</dbReference>
<dbReference type="Gene3D" id="1.20.120.550">
    <property type="entry name" value="Membrane associated eicosanoid/glutathione metabolism-like domain"/>
    <property type="match status" value="1"/>
</dbReference>
<evidence type="ECO:0000313" key="7">
    <source>
        <dbReference type="Proteomes" id="UP000012174"/>
    </source>
</evidence>
<name>M7TWI6_EUTLA</name>
<accession>M7TWI6</accession>
<feature type="transmembrane region" description="Helical" evidence="5">
    <location>
        <begin position="12"/>
        <end position="30"/>
    </location>
</feature>
<feature type="transmembrane region" description="Helical" evidence="5">
    <location>
        <begin position="93"/>
        <end position="112"/>
    </location>
</feature>
<keyword evidence="4 5" id="KW-0472">Membrane</keyword>
<reference evidence="7" key="1">
    <citation type="journal article" date="2013" name="Genome Announc.">
        <title>Draft genome sequence of the grapevine dieback fungus Eutypa lata UCR-EL1.</title>
        <authorList>
            <person name="Blanco-Ulate B."/>
            <person name="Rolshausen P.E."/>
            <person name="Cantu D."/>
        </authorList>
    </citation>
    <scope>NUCLEOTIDE SEQUENCE [LARGE SCALE GENOMIC DNA]</scope>
    <source>
        <strain evidence="7">UCR-EL1</strain>
    </source>
</reference>
<gene>
    <name evidence="6" type="ORF">UCREL1_1946</name>
</gene>
<dbReference type="EMBL" id="KB705726">
    <property type="protein sequence ID" value="EMR71020.1"/>
    <property type="molecule type" value="Genomic_DNA"/>
</dbReference>
<dbReference type="OrthoDB" id="410651at2759"/>
<evidence type="ECO:0000313" key="6">
    <source>
        <dbReference type="EMBL" id="EMR71020.1"/>
    </source>
</evidence>
<keyword evidence="7" id="KW-1185">Reference proteome</keyword>
<dbReference type="AlphaFoldDB" id="M7TWI6"/>
<dbReference type="GO" id="GO:0005783">
    <property type="term" value="C:endoplasmic reticulum"/>
    <property type="evidence" value="ECO:0007669"/>
    <property type="project" value="TreeGrafter"/>
</dbReference>
<evidence type="ECO:0000256" key="5">
    <source>
        <dbReference type="SAM" id="Phobius"/>
    </source>
</evidence>
<dbReference type="GO" id="GO:0004364">
    <property type="term" value="F:glutathione transferase activity"/>
    <property type="evidence" value="ECO:0007669"/>
    <property type="project" value="TreeGrafter"/>
</dbReference>
<evidence type="ECO:0000256" key="1">
    <source>
        <dbReference type="ARBA" id="ARBA00004141"/>
    </source>
</evidence>
<dbReference type="InterPro" id="IPR001129">
    <property type="entry name" value="Membr-assoc_MAPEG"/>
</dbReference>
<feature type="transmembrane region" description="Helical" evidence="5">
    <location>
        <begin position="124"/>
        <end position="146"/>
    </location>
</feature>
<dbReference type="InterPro" id="IPR023352">
    <property type="entry name" value="MAPEG-like_dom_sf"/>
</dbReference>
<keyword evidence="3 5" id="KW-1133">Transmembrane helix</keyword>
<dbReference type="KEGG" id="ela:UCREL1_1946"/>
<dbReference type="Pfam" id="PF01124">
    <property type="entry name" value="MAPEG"/>
    <property type="match status" value="1"/>
</dbReference>
<evidence type="ECO:0000256" key="4">
    <source>
        <dbReference type="ARBA" id="ARBA00023136"/>
    </source>
</evidence>
<evidence type="ECO:0000256" key="3">
    <source>
        <dbReference type="ARBA" id="ARBA00022989"/>
    </source>
</evidence>
<dbReference type="GO" id="GO:0004602">
    <property type="term" value="F:glutathione peroxidase activity"/>
    <property type="evidence" value="ECO:0007669"/>
    <property type="project" value="TreeGrafter"/>
</dbReference>
<sequence length="151" mass="15978">MSLTLELPAEYGYTLTVAATSLLLNIYHMARASGARKAAGIPYPNPYATAEQAEKDPKAFAFNCAQRAHANYIENITAFLGSLMISSLSFPRAGAALGGVWVVGRLMYGIGYTANGPQGRAKGFMVSGLSQLALAFMAVFSATKFLPASPF</sequence>
<dbReference type="OMA" id="ACQHLGW"/>
<keyword evidence="6" id="KW-0808">Transferase</keyword>
<proteinExistence type="predicted"/>
<protein>
    <submittedName>
        <fullName evidence="6">Putative microsomal glutathione s-transferase protein</fullName>
    </submittedName>
</protein>
<evidence type="ECO:0000256" key="2">
    <source>
        <dbReference type="ARBA" id="ARBA00022692"/>
    </source>
</evidence>
<dbReference type="InterPro" id="IPR050997">
    <property type="entry name" value="MAPEG"/>
</dbReference>
<dbReference type="SUPFAM" id="SSF161084">
    <property type="entry name" value="MAPEG domain-like"/>
    <property type="match status" value="1"/>
</dbReference>
<keyword evidence="2 5" id="KW-0812">Transmembrane</keyword>
<dbReference type="GO" id="GO:0005635">
    <property type="term" value="C:nuclear envelope"/>
    <property type="evidence" value="ECO:0007669"/>
    <property type="project" value="TreeGrafter"/>
</dbReference>
<comment type="subcellular location">
    <subcellularLocation>
        <location evidence="1">Membrane</location>
        <topology evidence="1">Multi-pass membrane protein</topology>
    </subcellularLocation>
</comment>
<dbReference type="HOGENOM" id="CLU_110291_1_2_1"/>
<organism evidence="6 7">
    <name type="scientific">Eutypa lata (strain UCR-EL1)</name>
    <name type="common">Grapevine dieback disease fungus</name>
    <name type="synonym">Eutypa armeniacae</name>
    <dbReference type="NCBI Taxonomy" id="1287681"/>
    <lineage>
        <taxon>Eukaryota</taxon>
        <taxon>Fungi</taxon>
        <taxon>Dikarya</taxon>
        <taxon>Ascomycota</taxon>
        <taxon>Pezizomycotina</taxon>
        <taxon>Sordariomycetes</taxon>
        <taxon>Xylariomycetidae</taxon>
        <taxon>Xylariales</taxon>
        <taxon>Diatrypaceae</taxon>
        <taxon>Eutypa</taxon>
    </lineage>
</organism>
<dbReference type="PANTHER" id="PTHR10250:SF26">
    <property type="entry name" value="GLUTATHIONE S-TRANSFERASE 3, MITOCHONDRIAL"/>
    <property type="match status" value="1"/>
</dbReference>
<dbReference type="GO" id="GO:0016020">
    <property type="term" value="C:membrane"/>
    <property type="evidence" value="ECO:0007669"/>
    <property type="project" value="UniProtKB-SubCell"/>
</dbReference>
<dbReference type="STRING" id="1287681.M7TWI6"/>